<feature type="non-terminal residue" evidence="1">
    <location>
        <position position="1"/>
    </location>
</feature>
<evidence type="ECO:0000313" key="1">
    <source>
        <dbReference type="EMBL" id="GFT59745.1"/>
    </source>
</evidence>
<organism evidence="1 2">
    <name type="scientific">Nephila pilipes</name>
    <name type="common">Giant wood spider</name>
    <name type="synonym">Nephila maculata</name>
    <dbReference type="NCBI Taxonomy" id="299642"/>
    <lineage>
        <taxon>Eukaryota</taxon>
        <taxon>Metazoa</taxon>
        <taxon>Ecdysozoa</taxon>
        <taxon>Arthropoda</taxon>
        <taxon>Chelicerata</taxon>
        <taxon>Arachnida</taxon>
        <taxon>Araneae</taxon>
        <taxon>Araneomorphae</taxon>
        <taxon>Entelegynae</taxon>
        <taxon>Araneoidea</taxon>
        <taxon>Nephilidae</taxon>
        <taxon>Nephila</taxon>
    </lineage>
</organism>
<comment type="caution">
    <text evidence="1">The sequence shown here is derived from an EMBL/GenBank/DDBJ whole genome shotgun (WGS) entry which is preliminary data.</text>
</comment>
<accession>A0A8X6PA37</accession>
<keyword evidence="2" id="KW-1185">Reference proteome</keyword>
<proteinExistence type="predicted"/>
<protein>
    <submittedName>
        <fullName evidence="1">Uncharacterized protein</fullName>
    </submittedName>
</protein>
<name>A0A8X6PA37_NEPPI</name>
<dbReference type="Proteomes" id="UP000887013">
    <property type="component" value="Unassembled WGS sequence"/>
</dbReference>
<dbReference type="EMBL" id="BMAW01067417">
    <property type="protein sequence ID" value="GFT59745.1"/>
    <property type="molecule type" value="Genomic_DNA"/>
</dbReference>
<reference evidence="1" key="1">
    <citation type="submission" date="2020-08" db="EMBL/GenBank/DDBJ databases">
        <title>Multicomponent nature underlies the extraordinary mechanical properties of spider dragline silk.</title>
        <authorList>
            <person name="Kono N."/>
            <person name="Nakamura H."/>
            <person name="Mori M."/>
            <person name="Yoshida Y."/>
            <person name="Ohtoshi R."/>
            <person name="Malay A.D."/>
            <person name="Moran D.A.P."/>
            <person name="Tomita M."/>
            <person name="Numata K."/>
            <person name="Arakawa K."/>
        </authorList>
    </citation>
    <scope>NUCLEOTIDE SEQUENCE</scope>
</reference>
<dbReference type="AlphaFoldDB" id="A0A8X6PA37"/>
<sequence length="154" mass="17436">KGYPRRPNNPDPLILFNNSIPWKNENLLLSKDGAAPGLHQLPTSLLPQNECCFLIGSSPSTTPTRSQRVPDELRPGRYTKAVALSTPRLGLRVFDGIMLIRTQQSSFPPSLPHRTSDRPLKLFSLTLTRGQRVTEEFTRRIRKSCHLPHDFLDL</sequence>
<gene>
    <name evidence="1" type="ORF">NPIL_333871</name>
</gene>
<evidence type="ECO:0000313" key="2">
    <source>
        <dbReference type="Proteomes" id="UP000887013"/>
    </source>
</evidence>